<dbReference type="Pfam" id="PF08281">
    <property type="entry name" value="Sigma70_r4_2"/>
    <property type="match status" value="1"/>
</dbReference>
<keyword evidence="2" id="KW-0805">Transcription regulation</keyword>
<evidence type="ECO:0000313" key="7">
    <source>
        <dbReference type="EMBL" id="QEA16391.1"/>
    </source>
</evidence>
<dbReference type="OrthoDB" id="9803470at2"/>
<accession>A0A5B8S4H1</accession>
<sequence>MMIEEREELQHRDGAESTLSKEQFKREVIAILPQLRSFARGICGNRDLADDLAQEAMMRAWASRHTFKVGTNFKAWMFIILRNRCYSMAKKNSRMVTWDPEAAERILVAPATQHVGIDLMDVQRALEKLPTEQREMLMLVAADMSYEEAAEITGCAIGTVKSRIARGRVALKRLLGEGDDSEDEVAATAGRQRAGER</sequence>
<dbReference type="InterPro" id="IPR014284">
    <property type="entry name" value="RNA_pol_sigma-70_dom"/>
</dbReference>
<dbReference type="PANTHER" id="PTHR43133">
    <property type="entry name" value="RNA POLYMERASE ECF-TYPE SIGMA FACTO"/>
    <property type="match status" value="1"/>
</dbReference>
<dbReference type="PANTHER" id="PTHR43133:SF25">
    <property type="entry name" value="RNA POLYMERASE SIGMA FACTOR RFAY-RELATED"/>
    <property type="match status" value="1"/>
</dbReference>
<gene>
    <name evidence="7" type="ORF">FRF71_09740</name>
</gene>
<proteinExistence type="inferred from homology"/>
<organism evidence="7 8">
    <name type="scientific">Novosphingobium ginsenosidimutans</name>
    <dbReference type="NCBI Taxonomy" id="1176536"/>
    <lineage>
        <taxon>Bacteria</taxon>
        <taxon>Pseudomonadati</taxon>
        <taxon>Pseudomonadota</taxon>
        <taxon>Alphaproteobacteria</taxon>
        <taxon>Sphingomonadales</taxon>
        <taxon>Sphingomonadaceae</taxon>
        <taxon>Novosphingobium</taxon>
    </lineage>
</organism>
<dbReference type="GO" id="GO:0003677">
    <property type="term" value="F:DNA binding"/>
    <property type="evidence" value="ECO:0007669"/>
    <property type="project" value="InterPro"/>
</dbReference>
<reference evidence="7 8" key="1">
    <citation type="journal article" date="2013" name="J. Microbiol. Biotechnol.">
        <title>Novosphingobium ginsenosidimutans sp. nov., with the ability to convert ginsenoside.</title>
        <authorList>
            <person name="Kim J.K."/>
            <person name="He D."/>
            <person name="Liu Q.M."/>
            <person name="Park H.Y."/>
            <person name="Jung M.S."/>
            <person name="Yoon M.H."/>
            <person name="Kim S.C."/>
            <person name="Im W.T."/>
        </authorList>
    </citation>
    <scope>NUCLEOTIDE SEQUENCE [LARGE SCALE GENOMIC DNA]</scope>
    <source>
        <strain evidence="7 8">FW-6</strain>
    </source>
</reference>
<dbReference type="GO" id="GO:0006352">
    <property type="term" value="P:DNA-templated transcription initiation"/>
    <property type="evidence" value="ECO:0007669"/>
    <property type="project" value="InterPro"/>
</dbReference>
<feature type="domain" description="RNA polymerase sigma-70 region 2" evidence="5">
    <location>
        <begin position="32"/>
        <end position="94"/>
    </location>
</feature>
<protein>
    <submittedName>
        <fullName evidence="7">Sigma-70 family RNA polymerase sigma factor</fullName>
    </submittedName>
</protein>
<evidence type="ECO:0000256" key="2">
    <source>
        <dbReference type="ARBA" id="ARBA00023015"/>
    </source>
</evidence>
<evidence type="ECO:0000256" key="1">
    <source>
        <dbReference type="ARBA" id="ARBA00010641"/>
    </source>
</evidence>
<dbReference type="KEGG" id="ngf:FRF71_09740"/>
<dbReference type="Gene3D" id="1.10.1740.10">
    <property type="match status" value="1"/>
</dbReference>
<name>A0A5B8S4H1_9SPHN</name>
<dbReference type="InterPro" id="IPR013249">
    <property type="entry name" value="RNA_pol_sigma70_r4_t2"/>
</dbReference>
<keyword evidence="8" id="KW-1185">Reference proteome</keyword>
<dbReference type="InterPro" id="IPR007627">
    <property type="entry name" value="RNA_pol_sigma70_r2"/>
</dbReference>
<evidence type="ECO:0000259" key="5">
    <source>
        <dbReference type="Pfam" id="PF04542"/>
    </source>
</evidence>
<dbReference type="CDD" id="cd06171">
    <property type="entry name" value="Sigma70_r4"/>
    <property type="match status" value="1"/>
</dbReference>
<keyword evidence="4" id="KW-0804">Transcription</keyword>
<dbReference type="Gene3D" id="1.10.10.10">
    <property type="entry name" value="Winged helix-like DNA-binding domain superfamily/Winged helix DNA-binding domain"/>
    <property type="match status" value="1"/>
</dbReference>
<comment type="similarity">
    <text evidence="1">Belongs to the sigma-70 factor family. ECF subfamily.</text>
</comment>
<dbReference type="InterPro" id="IPR013324">
    <property type="entry name" value="RNA_pol_sigma_r3/r4-like"/>
</dbReference>
<dbReference type="SUPFAM" id="SSF88946">
    <property type="entry name" value="Sigma2 domain of RNA polymerase sigma factors"/>
    <property type="match status" value="1"/>
</dbReference>
<dbReference type="Proteomes" id="UP000321172">
    <property type="component" value="Chromosome"/>
</dbReference>
<evidence type="ECO:0000256" key="3">
    <source>
        <dbReference type="ARBA" id="ARBA00023082"/>
    </source>
</evidence>
<feature type="domain" description="RNA polymerase sigma factor 70 region 4 type 2" evidence="6">
    <location>
        <begin position="120"/>
        <end position="171"/>
    </location>
</feature>
<dbReference type="Pfam" id="PF04542">
    <property type="entry name" value="Sigma70_r2"/>
    <property type="match status" value="1"/>
</dbReference>
<dbReference type="EMBL" id="CP042345">
    <property type="protein sequence ID" value="QEA16391.1"/>
    <property type="molecule type" value="Genomic_DNA"/>
</dbReference>
<keyword evidence="3" id="KW-0731">Sigma factor</keyword>
<dbReference type="AlphaFoldDB" id="A0A5B8S4H1"/>
<evidence type="ECO:0000256" key="4">
    <source>
        <dbReference type="ARBA" id="ARBA00023163"/>
    </source>
</evidence>
<evidence type="ECO:0000313" key="8">
    <source>
        <dbReference type="Proteomes" id="UP000321172"/>
    </source>
</evidence>
<dbReference type="GO" id="GO:0016987">
    <property type="term" value="F:sigma factor activity"/>
    <property type="evidence" value="ECO:0007669"/>
    <property type="project" value="UniProtKB-KW"/>
</dbReference>
<dbReference type="NCBIfam" id="TIGR02937">
    <property type="entry name" value="sigma70-ECF"/>
    <property type="match status" value="1"/>
</dbReference>
<dbReference type="SUPFAM" id="SSF88659">
    <property type="entry name" value="Sigma3 and sigma4 domains of RNA polymerase sigma factors"/>
    <property type="match status" value="1"/>
</dbReference>
<dbReference type="InterPro" id="IPR039425">
    <property type="entry name" value="RNA_pol_sigma-70-like"/>
</dbReference>
<dbReference type="InterPro" id="IPR036388">
    <property type="entry name" value="WH-like_DNA-bd_sf"/>
</dbReference>
<dbReference type="InterPro" id="IPR013325">
    <property type="entry name" value="RNA_pol_sigma_r2"/>
</dbReference>
<evidence type="ECO:0000259" key="6">
    <source>
        <dbReference type="Pfam" id="PF08281"/>
    </source>
</evidence>